<dbReference type="Proteomes" id="UP001372338">
    <property type="component" value="Unassembled WGS sequence"/>
</dbReference>
<reference evidence="1 2" key="1">
    <citation type="submission" date="2024-01" db="EMBL/GenBank/DDBJ databases">
        <title>The genomes of 5 underutilized Papilionoideae crops provide insights into root nodulation and disease resistanc.</title>
        <authorList>
            <person name="Yuan L."/>
        </authorList>
    </citation>
    <scope>NUCLEOTIDE SEQUENCE [LARGE SCALE GENOMIC DNA]</scope>
    <source>
        <strain evidence="1">ZHUSHIDOU_FW_LH</strain>
        <tissue evidence="1">Leaf</tissue>
    </source>
</reference>
<evidence type="ECO:0008006" key="3">
    <source>
        <dbReference type="Google" id="ProtNLM"/>
    </source>
</evidence>
<evidence type="ECO:0000313" key="1">
    <source>
        <dbReference type="EMBL" id="KAK7283935.1"/>
    </source>
</evidence>
<evidence type="ECO:0000313" key="2">
    <source>
        <dbReference type="Proteomes" id="UP001372338"/>
    </source>
</evidence>
<keyword evidence="2" id="KW-1185">Reference proteome</keyword>
<sequence>MVSIENHSQFIPSVYAIVIKGHWGNLLVKLKNSFALTSTTIHRILLYLSLYGCGPTHSLAFFKWVESVPNYKHSLQCSWAMIQILAKHKHFKTAHHMLDKIAHRDFLSSPSVLSSLVKEYDDPEVNSQVLS</sequence>
<dbReference type="AlphaFoldDB" id="A0AAN9IPN0"/>
<organism evidence="1 2">
    <name type="scientific">Crotalaria pallida</name>
    <name type="common">Smooth rattlebox</name>
    <name type="synonym">Crotalaria striata</name>
    <dbReference type="NCBI Taxonomy" id="3830"/>
    <lineage>
        <taxon>Eukaryota</taxon>
        <taxon>Viridiplantae</taxon>
        <taxon>Streptophyta</taxon>
        <taxon>Embryophyta</taxon>
        <taxon>Tracheophyta</taxon>
        <taxon>Spermatophyta</taxon>
        <taxon>Magnoliopsida</taxon>
        <taxon>eudicotyledons</taxon>
        <taxon>Gunneridae</taxon>
        <taxon>Pentapetalae</taxon>
        <taxon>rosids</taxon>
        <taxon>fabids</taxon>
        <taxon>Fabales</taxon>
        <taxon>Fabaceae</taxon>
        <taxon>Papilionoideae</taxon>
        <taxon>50 kb inversion clade</taxon>
        <taxon>genistoids sensu lato</taxon>
        <taxon>core genistoids</taxon>
        <taxon>Crotalarieae</taxon>
        <taxon>Crotalaria</taxon>
    </lineage>
</organism>
<accession>A0AAN9IPN0</accession>
<proteinExistence type="predicted"/>
<protein>
    <recommendedName>
        <fullName evidence="3">Pentatricopeptide repeat-containing protein</fullName>
    </recommendedName>
</protein>
<name>A0AAN9IPN0_CROPI</name>
<comment type="caution">
    <text evidence="1">The sequence shown here is derived from an EMBL/GenBank/DDBJ whole genome shotgun (WGS) entry which is preliminary data.</text>
</comment>
<gene>
    <name evidence="1" type="ORF">RIF29_13685</name>
</gene>
<dbReference type="EMBL" id="JAYWIO010000002">
    <property type="protein sequence ID" value="KAK7283935.1"/>
    <property type="molecule type" value="Genomic_DNA"/>
</dbReference>